<keyword evidence="4" id="KW-1185">Reference proteome</keyword>
<feature type="transmembrane region" description="Helical" evidence="2">
    <location>
        <begin position="1696"/>
        <end position="1717"/>
    </location>
</feature>
<dbReference type="SUPFAM" id="SSF51126">
    <property type="entry name" value="Pectin lyase-like"/>
    <property type="match status" value="1"/>
</dbReference>
<dbReference type="GeneID" id="25569273"/>
<feature type="transmembrane region" description="Helical" evidence="2">
    <location>
        <begin position="1785"/>
        <end position="1806"/>
    </location>
</feature>
<dbReference type="InterPro" id="IPR012332">
    <property type="entry name" value="Autotransporter_pectin_lyase_C"/>
</dbReference>
<evidence type="ECO:0000313" key="4">
    <source>
        <dbReference type="Proteomes" id="UP000054408"/>
    </source>
</evidence>
<feature type="transmembrane region" description="Helical" evidence="2">
    <location>
        <begin position="1755"/>
        <end position="1773"/>
    </location>
</feature>
<dbReference type="Proteomes" id="UP000054408">
    <property type="component" value="Unassembled WGS sequence"/>
</dbReference>
<keyword evidence="2" id="KW-1133">Transmembrane helix</keyword>
<evidence type="ECO:0000313" key="3">
    <source>
        <dbReference type="EMBL" id="KNC55811.1"/>
    </source>
</evidence>
<dbReference type="Gene3D" id="2.130.10.130">
    <property type="entry name" value="Integrin alpha, N-terminal"/>
    <property type="match status" value="1"/>
</dbReference>
<reference evidence="3 4" key="1">
    <citation type="submission" date="2010-05" db="EMBL/GenBank/DDBJ databases">
        <title>The Genome Sequence of Thecamonas trahens ATCC 50062.</title>
        <authorList>
            <consortium name="The Broad Institute Genome Sequencing Platform"/>
            <person name="Russ C."/>
            <person name="Cuomo C."/>
            <person name="Shea T."/>
            <person name="Young S.K."/>
            <person name="Zeng Q."/>
            <person name="Koehrsen M."/>
            <person name="Haas B."/>
            <person name="Borodovsky M."/>
            <person name="Guigo R."/>
            <person name="Alvarado L."/>
            <person name="Berlin A."/>
            <person name="Bochicchio J."/>
            <person name="Borenstein D."/>
            <person name="Chapman S."/>
            <person name="Chen Z."/>
            <person name="Freedman E."/>
            <person name="Gellesch M."/>
            <person name="Goldberg J."/>
            <person name="Griggs A."/>
            <person name="Gujja S."/>
            <person name="Heilman E."/>
            <person name="Heiman D."/>
            <person name="Hepburn T."/>
            <person name="Howarth C."/>
            <person name="Jen D."/>
            <person name="Larson L."/>
            <person name="Mehta T."/>
            <person name="Park D."/>
            <person name="Pearson M."/>
            <person name="Roberts A."/>
            <person name="Saif S."/>
            <person name="Shenoy N."/>
            <person name="Sisk P."/>
            <person name="Stolte C."/>
            <person name="Sykes S."/>
            <person name="Thomson T."/>
            <person name="Walk T."/>
            <person name="White J."/>
            <person name="Yandava C."/>
            <person name="Burger G."/>
            <person name="Gray M.W."/>
            <person name="Holland P.W.H."/>
            <person name="King N."/>
            <person name="Lang F.B.F."/>
            <person name="Roger A.J."/>
            <person name="Ruiz-Trillo I."/>
            <person name="Lander E."/>
            <person name="Nusbaum C."/>
        </authorList>
    </citation>
    <scope>NUCLEOTIDE SEQUENCE [LARGE SCALE GENOMIC DNA]</scope>
    <source>
        <strain evidence="3 4">ATCC 50062</strain>
    </source>
</reference>
<feature type="transmembrane region" description="Helical" evidence="2">
    <location>
        <begin position="1563"/>
        <end position="1588"/>
    </location>
</feature>
<dbReference type="RefSeq" id="XP_013752834.1">
    <property type="nucleotide sequence ID" value="XM_013897380.1"/>
</dbReference>
<evidence type="ECO:0000256" key="2">
    <source>
        <dbReference type="SAM" id="Phobius"/>
    </source>
</evidence>
<sequence>MEAAVAEAGKSRDLLVFGATGIEWLAWAGNGSFAPPAAIVPPSPPPATPIVDAETLDVDGDGDDDVIYATQSHVFLVINSAGGSSWSAPSVVFVPVLPATGNLVKLAVTDVDHDGRHDLVIATARHLYLAYNNASTGSFSLSLVADSGDGIIALDVVDWDRVGAPDAVFATSDLVAVVTDLAPGRSARSLANATVVAPPNVISSVINAMVVADFTGDGMLDVAVCGNTPTAGYIVVFAAAAPSPQLFNTLTPLGTDVAFVAAHASSATYLDLVLLDVQASTVKVLRGKPPVDGAPAFELAPPIVSVASSSPSSVLVADVDDDGVADVIVTTASTVEYTSGIALRGSWSTGVTVVASPAGTFPPKGLTPANYDNDGHPDLTAIAAPGVFAVYRSYFVSGQLLFHPADAVFTPGSSMGPTVFATADINADGRSDFFVPSNNEGAVRAVTSLVSIPGTNLISASYALPLVDVNGISVVVGDFSGDGITDMVTTMTGPPSPAPRDHLAVAHGVSGDSFVLTSTIDVAALHPIAAVFADDVTADGITDLVVLNSGSYFIHLIEGLGNATFRSVLKPMVIGTAVISNVVVVDVDNDGAADVVYSTDRLHICFSRNGGAYFDITPVEATTGVAAAVVADISGNGLVDLVAALATEVITAYQLAPGVFLPSVTVSYASTHSPVSATLLDVSGDGAADLVFSNTGNAIHALAWQPGGLAPAAGVTLVADCLSFTITECFITPLTRVSRCTPTTILLPPGKYTGCPSTHISVEATTVTYAPAGTPGSVTIDCSAHPGPLFAVSGGGSLTLRGLVVRGLASPPGAGVDVSVPGAPLLASGSASELVLVDTSIEETYSNTTGGAVAVLAGAAATITGSNITLASARGFGGAVYVASGAEATITASRFVACSSGSDGGAVAVSGTLTMTDSAIFGSSADNTGGGIGVPVELASIGAVVAVNGSTIANCTAASGGGIGAILTAITVTDSTITGCSAEVAGGAIFQRLSGNELPLVITGSTLSRSSAGYSGGCVMSMTTTVVTDSVFDRCVTDGSGGAMMLKPVSDDAVVDSVLAGVTVTAASAGGAGGAIFISGQAFASDAGPAVAAMAAGVWRPTALPLPPPLLSTVRIRDGLVIDGAESATIGGGFFVCQLDLIDESTTAPPVVTGTSAVLAGGVGFFCDGNALPSAVAGGGVLASALGTLTGTPSAEAQPYGSGWASPPVGMAWADVPPAAVGSAVPLGRGVAVLVDAFGTPCVDSRVELELALVDDTGLLLRNDAVVAASTAGYDMSAVGVALDGGAPFAGRTAAVVLIGHLPPLPIRPLLHAPPAVDLAVGLCPPGFGSASAASAVLVCEPCRPGETKPGTSTEACALVPACPDHMLLAGGSNGSCVCEAGFWAPPGKPAAAGCSPCPPGGRCASGLAAPLPAAGFYPHPSAVHVFLRCRRPRACPGGSATVPCAPTASGFLCNTCAPAHYTAPDGECARCPPWAPALPLIVVVALLAAAAATGAVVARREVPATAVGAVVVGVQAVALLARARLAWPTGAQTMLTALAAAGNSDLIGLAWQCVVGGASPGYLVSLMAVPLVVASGAVAGGAAAGYAAGTGAAAGGRRVAGAVAPALLIPLLRQAAAVFVCLPLADGSHVVADEPGVACFTAGWTAAAVFAAIVTAPALAYVVVAGRLAAAVAACGSGQASELARRQAAAFRRAYVVRAVVGGLTARMVLAIGVAALAVHPLAMLSVVGGVVFAGGLCLAAVRPLYVPRHNAIALRVALVVLVAVLLGAAAYAERASKASDGVLTVAVAVLVAGLVSLAGHGLYLDFVRTAPPPATERQKTLIALVSTELKDVEADADLLRAAGAFLAAFDDKGSRT</sequence>
<evidence type="ECO:0000256" key="1">
    <source>
        <dbReference type="ARBA" id="ARBA00022729"/>
    </source>
</evidence>
<dbReference type="Gene3D" id="2.160.20.20">
    <property type="match status" value="1"/>
</dbReference>
<dbReference type="PANTHER" id="PTHR44103:SF1">
    <property type="entry name" value="PROPROTEIN CONVERTASE P"/>
    <property type="match status" value="1"/>
</dbReference>
<dbReference type="PANTHER" id="PTHR44103">
    <property type="entry name" value="PROPROTEIN CONVERTASE P"/>
    <property type="match status" value="1"/>
</dbReference>
<keyword evidence="1" id="KW-0732">Signal</keyword>
<dbReference type="InterPro" id="IPR013517">
    <property type="entry name" value="FG-GAP"/>
</dbReference>
<gene>
    <name evidence="3" type="ORF">AMSG_11247</name>
</gene>
<feature type="transmembrane region" description="Helical" evidence="2">
    <location>
        <begin position="1723"/>
        <end position="1743"/>
    </location>
</feature>
<keyword evidence="2" id="KW-0472">Membrane</keyword>
<organism evidence="3 4">
    <name type="scientific">Thecamonas trahens ATCC 50062</name>
    <dbReference type="NCBI Taxonomy" id="461836"/>
    <lineage>
        <taxon>Eukaryota</taxon>
        <taxon>Apusozoa</taxon>
        <taxon>Apusomonadida</taxon>
        <taxon>Apusomonadidae</taxon>
        <taxon>Thecamonas</taxon>
    </lineage>
</organism>
<dbReference type="OrthoDB" id="444304at2759"/>
<protein>
    <submittedName>
        <fullName evidence="3">Uncharacterized protein</fullName>
    </submittedName>
</protein>
<feature type="transmembrane region" description="Helical" evidence="2">
    <location>
        <begin position="1475"/>
        <end position="1498"/>
    </location>
</feature>
<dbReference type="EMBL" id="GL349505">
    <property type="protein sequence ID" value="KNC55811.1"/>
    <property type="molecule type" value="Genomic_DNA"/>
</dbReference>
<feature type="transmembrane region" description="Helical" evidence="2">
    <location>
        <begin position="1646"/>
        <end position="1675"/>
    </location>
</feature>
<dbReference type="InterPro" id="IPR028994">
    <property type="entry name" value="Integrin_alpha_N"/>
</dbReference>
<dbReference type="OMA" id="NITWHRV"/>
<dbReference type="SUPFAM" id="SSF69318">
    <property type="entry name" value="Integrin alpha N-terminal domain"/>
    <property type="match status" value="2"/>
</dbReference>
<dbReference type="SUPFAM" id="SSF57184">
    <property type="entry name" value="Growth factor receptor domain"/>
    <property type="match status" value="1"/>
</dbReference>
<proteinExistence type="predicted"/>
<feature type="transmembrane region" description="Helical" evidence="2">
    <location>
        <begin position="1600"/>
        <end position="1626"/>
    </location>
</feature>
<name>A0A0L0DUS1_THETB</name>
<accession>A0A0L0DUS1</accession>
<dbReference type="Pfam" id="PF13517">
    <property type="entry name" value="FG-GAP_3"/>
    <property type="match status" value="2"/>
</dbReference>
<dbReference type="InterPro" id="IPR011050">
    <property type="entry name" value="Pectin_lyase_fold/virulence"/>
</dbReference>
<feature type="transmembrane region" description="Helical" evidence="2">
    <location>
        <begin position="1505"/>
        <end position="1526"/>
    </location>
</feature>
<keyword evidence="2" id="KW-0812">Transmembrane</keyword>
<dbReference type="InterPro" id="IPR009030">
    <property type="entry name" value="Growth_fac_rcpt_cys_sf"/>
</dbReference>